<dbReference type="SUPFAM" id="SSF54373">
    <property type="entry name" value="FAD-linked reductases, C-terminal domain"/>
    <property type="match status" value="1"/>
</dbReference>
<evidence type="ECO:0000256" key="2">
    <source>
        <dbReference type="SAM" id="MobiDB-lite"/>
    </source>
</evidence>
<evidence type="ECO:0000313" key="6">
    <source>
        <dbReference type="Proteomes" id="UP000785200"/>
    </source>
</evidence>
<dbReference type="Proteomes" id="UP000785200">
    <property type="component" value="Unassembled WGS sequence"/>
</dbReference>
<protein>
    <submittedName>
        <fullName evidence="5">Oxygen-dependent choline dehydrogenase</fullName>
    </submittedName>
</protein>
<dbReference type="PROSITE" id="PS00624">
    <property type="entry name" value="GMC_OXRED_2"/>
    <property type="match status" value="1"/>
</dbReference>
<dbReference type="InterPro" id="IPR036188">
    <property type="entry name" value="FAD/NAD-bd_sf"/>
</dbReference>
<feature type="domain" description="Glucose-methanol-choline oxidoreductase N-terminal" evidence="4">
    <location>
        <begin position="353"/>
        <end position="367"/>
    </location>
</feature>
<dbReference type="EMBL" id="VNKQ01000005">
    <property type="protein sequence ID" value="KAG0651025.1"/>
    <property type="molecule type" value="Genomic_DNA"/>
</dbReference>
<dbReference type="Pfam" id="PF05199">
    <property type="entry name" value="GMC_oxred_C"/>
    <property type="match status" value="1"/>
</dbReference>
<dbReference type="OrthoDB" id="269227at2759"/>
<sequence>MFRFFSVLALTACLSAATSTANDHQPDKVTLLNDYDYIVVGSGAGGGPLAARLAIAGSSVLLLEAGADEGENVDVSTPAFYSAASEDSSLSWNFYVRHYKDNAQEARNSKATGSELLGIWYPRTGTLGGCTMHNALITVYPHEEDWTNIQKLTGDASWAPEKMRKYFERLEDNHYLSRDGPESAGHGFDGWLGTQVINRVLTAQDPKILAILTAADATLANHASPPITNARELEELYPVDVNTDVPHRDSTNGIYRPPMSTTDSKRSSPRDFLVATANAVNKDGSKKYKLDIRLHAFATKVKFQHQYGEPPRAMGVDFLDGQSLYRADSRSNTTGPGRAGSVNARREVIIAGGTFNTPQILKLSGIGPKNELLAHGIPVVVDLPGVGQNLQDHYEISTVVQFDDNFDLVENCTFLTPNTKDKCFEQYTSGHTELEKGFYATNLIQATILRKSKVAGNERDTFHFGGPGNFRGYFHGYTASIVEDAKHFFWATLKAHEKNNAGSVLLKSSDPLDVPQINIAYFESGTTTDNAVYLDMEPLVEGIQFSRRIYGNISSKPANEFVEVYPGANVSTVGELETFVRDEAWGHHATGTARIGADNDPNAVLDSRLRVRGVTGLRVVDASVFPEIPGFFPVVSVYMVSEKAADMIIQDNECF</sequence>
<evidence type="ECO:0000256" key="1">
    <source>
        <dbReference type="ARBA" id="ARBA00010790"/>
    </source>
</evidence>
<dbReference type="InterPro" id="IPR000172">
    <property type="entry name" value="GMC_OxRdtase_N"/>
</dbReference>
<keyword evidence="3" id="KW-0732">Signal</keyword>
<feature type="chain" id="PRO_5040332868" evidence="3">
    <location>
        <begin position="21"/>
        <end position="655"/>
    </location>
</feature>
<keyword evidence="6" id="KW-1185">Reference proteome</keyword>
<dbReference type="SUPFAM" id="SSF51905">
    <property type="entry name" value="FAD/NAD(P)-binding domain"/>
    <property type="match status" value="1"/>
</dbReference>
<proteinExistence type="inferred from homology"/>
<dbReference type="PANTHER" id="PTHR11552">
    <property type="entry name" value="GLUCOSE-METHANOL-CHOLINE GMC OXIDOREDUCTASE"/>
    <property type="match status" value="1"/>
</dbReference>
<name>A0A9P6VNY2_9HELO</name>
<dbReference type="GO" id="GO:0016614">
    <property type="term" value="F:oxidoreductase activity, acting on CH-OH group of donors"/>
    <property type="evidence" value="ECO:0007669"/>
    <property type="project" value="InterPro"/>
</dbReference>
<organism evidence="5 6">
    <name type="scientific">Hyphodiscus hymeniophilus</name>
    <dbReference type="NCBI Taxonomy" id="353542"/>
    <lineage>
        <taxon>Eukaryota</taxon>
        <taxon>Fungi</taxon>
        <taxon>Dikarya</taxon>
        <taxon>Ascomycota</taxon>
        <taxon>Pezizomycotina</taxon>
        <taxon>Leotiomycetes</taxon>
        <taxon>Helotiales</taxon>
        <taxon>Hyphodiscaceae</taxon>
        <taxon>Hyphodiscus</taxon>
    </lineage>
</organism>
<evidence type="ECO:0000256" key="3">
    <source>
        <dbReference type="SAM" id="SignalP"/>
    </source>
</evidence>
<dbReference type="InterPro" id="IPR012132">
    <property type="entry name" value="GMC_OxRdtase"/>
</dbReference>
<feature type="signal peptide" evidence="3">
    <location>
        <begin position="1"/>
        <end position="20"/>
    </location>
</feature>
<evidence type="ECO:0000313" key="5">
    <source>
        <dbReference type="EMBL" id="KAG0651025.1"/>
    </source>
</evidence>
<evidence type="ECO:0000259" key="4">
    <source>
        <dbReference type="PROSITE" id="PS00624"/>
    </source>
</evidence>
<dbReference type="PIRSF" id="PIRSF000137">
    <property type="entry name" value="Alcohol_oxidase"/>
    <property type="match status" value="1"/>
</dbReference>
<dbReference type="InterPro" id="IPR007867">
    <property type="entry name" value="GMC_OxRtase_C"/>
</dbReference>
<accession>A0A9P6VNY2</accession>
<feature type="region of interest" description="Disordered" evidence="2">
    <location>
        <begin position="242"/>
        <end position="268"/>
    </location>
</feature>
<dbReference type="PANTHER" id="PTHR11552:SF100">
    <property type="entry name" value="DEHYDROGENASE, PUTATIVE (AFU_ORTHOLOGUE AFUA_5G00630)-RELATED"/>
    <property type="match status" value="1"/>
</dbReference>
<comment type="caution">
    <text evidence="5">The sequence shown here is derived from an EMBL/GenBank/DDBJ whole genome shotgun (WGS) entry which is preliminary data.</text>
</comment>
<reference evidence="5" key="1">
    <citation type="submission" date="2019-07" db="EMBL/GenBank/DDBJ databases">
        <title>Hyphodiscus hymeniophilus genome sequencing and assembly.</title>
        <authorList>
            <person name="Kramer G."/>
            <person name="Nodwell J."/>
        </authorList>
    </citation>
    <scope>NUCLEOTIDE SEQUENCE</scope>
    <source>
        <strain evidence="5">ATCC 34498</strain>
    </source>
</reference>
<dbReference type="Pfam" id="PF00732">
    <property type="entry name" value="GMC_oxred_N"/>
    <property type="match status" value="1"/>
</dbReference>
<dbReference type="Gene3D" id="3.50.50.60">
    <property type="entry name" value="FAD/NAD(P)-binding domain"/>
    <property type="match status" value="1"/>
</dbReference>
<dbReference type="AlphaFoldDB" id="A0A9P6VNY2"/>
<dbReference type="Gene3D" id="3.30.560.10">
    <property type="entry name" value="Glucose Oxidase, domain 3"/>
    <property type="match status" value="1"/>
</dbReference>
<comment type="similarity">
    <text evidence="1">Belongs to the GMC oxidoreductase family.</text>
</comment>
<gene>
    <name evidence="5" type="ORF">D0Z07_2891</name>
</gene>
<dbReference type="GO" id="GO:0050660">
    <property type="term" value="F:flavin adenine dinucleotide binding"/>
    <property type="evidence" value="ECO:0007669"/>
    <property type="project" value="InterPro"/>
</dbReference>